<organism evidence="2 3">
    <name type="scientific">Chitinophaga silvisoli</name>
    <dbReference type="NCBI Taxonomy" id="2291814"/>
    <lineage>
        <taxon>Bacteria</taxon>
        <taxon>Pseudomonadati</taxon>
        <taxon>Bacteroidota</taxon>
        <taxon>Chitinophagia</taxon>
        <taxon>Chitinophagales</taxon>
        <taxon>Chitinophagaceae</taxon>
        <taxon>Chitinophaga</taxon>
    </lineage>
</organism>
<feature type="transmembrane region" description="Helical" evidence="1">
    <location>
        <begin position="189"/>
        <end position="209"/>
    </location>
</feature>
<gene>
    <name evidence="2" type="ORF">DXN04_21525</name>
</gene>
<dbReference type="RefSeq" id="WP_116855451.1">
    <property type="nucleotide sequence ID" value="NZ_QTJV01000008.1"/>
</dbReference>
<dbReference type="AlphaFoldDB" id="A0A3E1NYP4"/>
<feature type="transmembrane region" description="Helical" evidence="1">
    <location>
        <begin position="128"/>
        <end position="144"/>
    </location>
</feature>
<evidence type="ECO:0000313" key="2">
    <source>
        <dbReference type="EMBL" id="RFM33015.1"/>
    </source>
</evidence>
<sequence>MRKISLSLLCGLLVIAVFSRIAIRYFIEFLPMPWIWGLSGLLFILSLWRPSRQLLVFGISFDLIVFGWQKLFHQQARVPQSVLDLPFSSLPADTVNWAYFQYSYPYMATIGLTQIICSSLLFFRRTRLLGLVMLIPVLLNIMMIDVFYHIGVGALAHAGILIAGVIYLSGDYYAQLKGIFFENTDLPNLTRLIIPIVVVVFSFLLVATAPSTDLHPELTGKYQVQNSPLTTLYLEQYNDVTLEWGNASHRYVGKYQYRGDSLIAGPLKGVIKKELGHLTFTGTLENNPVHLNLVKL</sequence>
<feature type="transmembrane region" description="Helical" evidence="1">
    <location>
        <begin position="29"/>
        <end position="47"/>
    </location>
</feature>
<feature type="transmembrane region" description="Helical" evidence="1">
    <location>
        <begin position="150"/>
        <end position="168"/>
    </location>
</feature>
<dbReference type="OrthoDB" id="654744at2"/>
<accession>A0A3E1NYP4</accession>
<keyword evidence="1" id="KW-0812">Transmembrane</keyword>
<feature type="transmembrane region" description="Helical" evidence="1">
    <location>
        <begin position="54"/>
        <end position="72"/>
    </location>
</feature>
<dbReference type="Proteomes" id="UP000261174">
    <property type="component" value="Unassembled WGS sequence"/>
</dbReference>
<comment type="caution">
    <text evidence="2">The sequence shown here is derived from an EMBL/GenBank/DDBJ whole genome shotgun (WGS) entry which is preliminary data.</text>
</comment>
<evidence type="ECO:0000313" key="3">
    <source>
        <dbReference type="Proteomes" id="UP000261174"/>
    </source>
</evidence>
<keyword evidence="1" id="KW-1133">Transmembrane helix</keyword>
<evidence type="ECO:0000256" key="1">
    <source>
        <dbReference type="SAM" id="Phobius"/>
    </source>
</evidence>
<name>A0A3E1NYP4_9BACT</name>
<dbReference type="EMBL" id="QTJV01000008">
    <property type="protein sequence ID" value="RFM33015.1"/>
    <property type="molecule type" value="Genomic_DNA"/>
</dbReference>
<reference evidence="2 3" key="1">
    <citation type="submission" date="2018-08" db="EMBL/GenBank/DDBJ databases">
        <title>Chitinophaga sp. K20C18050901, a novel bacterium isolated from forest soil.</title>
        <authorList>
            <person name="Wang C."/>
        </authorList>
    </citation>
    <scope>NUCLEOTIDE SEQUENCE [LARGE SCALE GENOMIC DNA]</scope>
    <source>
        <strain evidence="2 3">K20C18050901</strain>
    </source>
</reference>
<keyword evidence="1" id="KW-0472">Membrane</keyword>
<feature type="transmembrane region" description="Helical" evidence="1">
    <location>
        <begin position="104"/>
        <end position="123"/>
    </location>
</feature>
<proteinExistence type="predicted"/>
<keyword evidence="3" id="KW-1185">Reference proteome</keyword>
<protein>
    <submittedName>
        <fullName evidence="2">Uncharacterized protein</fullName>
    </submittedName>
</protein>